<dbReference type="EMBL" id="JBEPLJ010000010">
    <property type="protein sequence ID" value="MET3586724.1"/>
    <property type="molecule type" value="Genomic_DNA"/>
</dbReference>
<dbReference type="PANTHER" id="PTHR43881:SF1">
    <property type="entry name" value="GAMMA-GLUTAMYLTRANSPEPTIDASE (AFU_ORTHOLOGUE AFUA_4G13580)"/>
    <property type="match status" value="1"/>
</dbReference>
<dbReference type="InterPro" id="IPR052896">
    <property type="entry name" value="GGT-like_enzyme"/>
</dbReference>
<dbReference type="PRINTS" id="PR01210">
    <property type="entry name" value="GGTRANSPTASE"/>
</dbReference>
<dbReference type="Pfam" id="PF01019">
    <property type="entry name" value="G_glu_transpept"/>
    <property type="match status" value="1"/>
</dbReference>
<dbReference type="GO" id="GO:0036374">
    <property type="term" value="F:glutathione hydrolase activity"/>
    <property type="evidence" value="ECO:0007669"/>
    <property type="project" value="UniProtKB-EC"/>
</dbReference>
<dbReference type="EC" id="2.3.2.2" evidence="1"/>
<comment type="caution">
    <text evidence="1">The sequence shown here is derived from an EMBL/GenBank/DDBJ whole genome shotgun (WGS) entry which is preliminary data.</text>
</comment>
<keyword evidence="1" id="KW-0012">Acyltransferase</keyword>
<keyword evidence="1" id="KW-0378">Hydrolase</keyword>
<dbReference type="EC" id="3.4.19.13" evidence="1"/>
<dbReference type="InterPro" id="IPR029055">
    <property type="entry name" value="Ntn_hydrolases_N"/>
</dbReference>
<dbReference type="InterPro" id="IPR043138">
    <property type="entry name" value="GGT_lsub"/>
</dbReference>
<name>A0ABV2H860_9HYPH</name>
<organism evidence="1 2">
    <name type="scientific">Pseudorhizobium tarimense</name>
    <dbReference type="NCBI Taxonomy" id="1079109"/>
    <lineage>
        <taxon>Bacteria</taxon>
        <taxon>Pseudomonadati</taxon>
        <taxon>Pseudomonadota</taxon>
        <taxon>Alphaproteobacteria</taxon>
        <taxon>Hyphomicrobiales</taxon>
        <taxon>Rhizobiaceae</taxon>
        <taxon>Rhizobium/Agrobacterium group</taxon>
        <taxon>Pseudorhizobium</taxon>
    </lineage>
</organism>
<dbReference type="PANTHER" id="PTHR43881">
    <property type="entry name" value="GAMMA-GLUTAMYLTRANSPEPTIDASE (AFU_ORTHOLOGUE AFUA_4G13580)"/>
    <property type="match status" value="1"/>
</dbReference>
<sequence length="530" mass="56727">MRDFSLPGRSLAVGRKGMAATSHPASTLTAIDILRQGGNAIDAAVAACAVQCVVEAGSTGVGGDCFALLSIGGSDKILAYNGSGRAPAAASAEHLRSQGLTTIERWSPHAVTVPGAVDAWTRLVSDHGRLGMAEVLAPAIELARGGYPVSPRVAHDLAAQHATVEKDASTRATFLVDGEAPEVGTIHYQPRLAETLEAIARDGRNGFYRGWVAEDMVERLEAAGGMHSPDDFAEAEGEYVETIKTSFRGYDIHECPPNGQGMIALIILNILSHFPGSGDPLDVNRLHVEVEATRLAYAARQQLLADPAKVDVPVDYLLSDRLAKELAAQIDLDRAIEDLPRFNEMAHTDTVYICIVDEDRNAVSFINSIFSPYGSGIMAPKSGVLFHNRGQSFSLEAGHPNELAPGKRPMHTIIPGMVTRGGRAVMPFGVMGGHYQAMGHAHLLSKIFDYGLDLQTAIELPRLFPLPGTNQIDIEGRLRDRVGEELVRRGFELRTPESAMGGAQAIWIDWGRGVLLGGSDTRKDGLALGI</sequence>
<proteinExistence type="predicted"/>
<reference evidence="1 2" key="1">
    <citation type="submission" date="2024-06" db="EMBL/GenBank/DDBJ databases">
        <title>Genomic Encyclopedia of Type Strains, Phase IV (KMG-IV): sequencing the most valuable type-strain genomes for metagenomic binning, comparative biology and taxonomic classification.</title>
        <authorList>
            <person name="Goeker M."/>
        </authorList>
    </citation>
    <scope>NUCLEOTIDE SEQUENCE [LARGE SCALE GENOMIC DNA]</scope>
    <source>
        <strain evidence="1 2">DSM 105042</strain>
    </source>
</reference>
<dbReference type="GO" id="GO:0103068">
    <property type="term" value="F:leukotriene C4 gamma-glutamyl transferase activity"/>
    <property type="evidence" value="ECO:0007669"/>
    <property type="project" value="UniProtKB-EC"/>
</dbReference>
<protein>
    <submittedName>
        <fullName evidence="1">Gamma-glutamyltranspeptidase/glutathione hydrolase</fullName>
        <ecNumber evidence="1">2.3.2.2</ecNumber>
        <ecNumber evidence="1">3.4.19.13</ecNumber>
    </submittedName>
</protein>
<evidence type="ECO:0000313" key="1">
    <source>
        <dbReference type="EMBL" id="MET3586724.1"/>
    </source>
</evidence>
<dbReference type="Gene3D" id="1.10.246.130">
    <property type="match status" value="1"/>
</dbReference>
<gene>
    <name evidence="1" type="ORF">ABID21_002844</name>
</gene>
<keyword evidence="1" id="KW-0808">Transferase</keyword>
<dbReference type="Gene3D" id="3.60.20.40">
    <property type="match status" value="1"/>
</dbReference>
<evidence type="ECO:0000313" key="2">
    <source>
        <dbReference type="Proteomes" id="UP001549031"/>
    </source>
</evidence>
<dbReference type="Proteomes" id="UP001549031">
    <property type="component" value="Unassembled WGS sequence"/>
</dbReference>
<dbReference type="SUPFAM" id="SSF56235">
    <property type="entry name" value="N-terminal nucleophile aminohydrolases (Ntn hydrolases)"/>
    <property type="match status" value="1"/>
</dbReference>
<keyword evidence="2" id="KW-1185">Reference proteome</keyword>
<dbReference type="InterPro" id="IPR043137">
    <property type="entry name" value="GGT_ssub_C"/>
</dbReference>
<dbReference type="RefSeq" id="WP_247244575.1">
    <property type="nucleotide sequence ID" value="NZ_JALJRA010000010.1"/>
</dbReference>
<accession>A0ABV2H860</accession>